<feature type="compositionally biased region" description="Low complexity" evidence="1">
    <location>
        <begin position="345"/>
        <end position="354"/>
    </location>
</feature>
<evidence type="ECO:0000313" key="2">
    <source>
        <dbReference type="EMBL" id="WEW59379.1"/>
    </source>
</evidence>
<protein>
    <submittedName>
        <fullName evidence="2">Uncharacterized protein</fullName>
    </submittedName>
</protein>
<feature type="compositionally biased region" description="Basic and acidic residues" evidence="1">
    <location>
        <begin position="191"/>
        <end position="203"/>
    </location>
</feature>
<gene>
    <name evidence="2" type="ORF">PRK78_004850</name>
</gene>
<feature type="compositionally biased region" description="Low complexity" evidence="1">
    <location>
        <begin position="10"/>
        <end position="19"/>
    </location>
</feature>
<evidence type="ECO:0000256" key="1">
    <source>
        <dbReference type="SAM" id="MobiDB-lite"/>
    </source>
</evidence>
<dbReference type="Proteomes" id="UP001219355">
    <property type="component" value="Chromosome 3"/>
</dbReference>
<accession>A0AAF0DIG7</accession>
<feature type="compositionally biased region" description="Polar residues" evidence="1">
    <location>
        <begin position="433"/>
        <end position="447"/>
    </location>
</feature>
<evidence type="ECO:0000313" key="3">
    <source>
        <dbReference type="Proteomes" id="UP001219355"/>
    </source>
</evidence>
<reference evidence="2" key="1">
    <citation type="submission" date="2023-03" db="EMBL/GenBank/DDBJ databases">
        <title>Emydomyces testavorans Genome Sequence.</title>
        <authorList>
            <person name="Hoyer L."/>
        </authorList>
    </citation>
    <scope>NUCLEOTIDE SEQUENCE</scope>
    <source>
        <strain evidence="2">16-2883</strain>
    </source>
</reference>
<feature type="compositionally biased region" description="Polar residues" evidence="1">
    <location>
        <begin position="363"/>
        <end position="378"/>
    </location>
</feature>
<organism evidence="2 3">
    <name type="scientific">Emydomyces testavorans</name>
    <dbReference type="NCBI Taxonomy" id="2070801"/>
    <lineage>
        <taxon>Eukaryota</taxon>
        <taxon>Fungi</taxon>
        <taxon>Dikarya</taxon>
        <taxon>Ascomycota</taxon>
        <taxon>Pezizomycotina</taxon>
        <taxon>Eurotiomycetes</taxon>
        <taxon>Eurotiomycetidae</taxon>
        <taxon>Onygenales</taxon>
        <taxon>Nannizziopsiaceae</taxon>
        <taxon>Emydomyces</taxon>
    </lineage>
</organism>
<feature type="region of interest" description="Disordered" evidence="1">
    <location>
        <begin position="1"/>
        <end position="117"/>
    </location>
</feature>
<name>A0AAF0DIG7_9EURO</name>
<sequence length="610" mass="65583">MPLPPKQPLSGSASKESSSAPEHATTSDGKHAGRKSSLATSLQNFASRTFHSLPRRINPRHEAAADATTVTPNSRHASAKFPVSRSPSKLPTARPRPATSSTGRMPSSAMDVPPMPPLIMRTSGTRIPTLSRIPALSAQGARATNRVNPISPQPKPFVAYEDVKALSGALNGGKSNQNKAAPETPKRKGKKVEAGGDIEEAKSADSTPLQKHAMSFSRRRTPTMITAQKIQTSDRLIPKSMSMATLSRSHRVSTIPPVPSFHSLDASQDSQIKSPSTRSTRVVTQSGQSPDRSATRTSRASSTASRATSLKCDPRDRELPLPPIPALPKSYSIGNIRIHGRSERPSASPRLPLSPKTPVSPKTPISTHTQKNRISTLSHAHGTPKSAEIKTHSPSGAALNCYVTANYSTAPQTITEPLIELTPPRQTLPTTPAGSVSASPITPSSATGEKLEENVSLVRHAQTEQYWLGRFSTLLNSFQYEEAFNAPDPFISYHAPPRTKFLKACGIESIDEFNIKRAFTALERVCMTTEAAKSLHEFKDAYESKFTKSGTPKPVKGDAKAKLADGRQTAIRVHNKNVEKTGQDKECADAGNAGEFGIRNLIKSVRKGVA</sequence>
<keyword evidence="3" id="KW-1185">Reference proteome</keyword>
<feature type="region of interest" description="Disordered" evidence="1">
    <location>
        <begin position="340"/>
        <end position="392"/>
    </location>
</feature>
<feature type="compositionally biased region" description="Polar residues" evidence="1">
    <location>
        <begin position="265"/>
        <end position="291"/>
    </location>
</feature>
<feature type="region of interest" description="Disordered" evidence="1">
    <location>
        <begin position="244"/>
        <end position="326"/>
    </location>
</feature>
<dbReference type="AlphaFoldDB" id="A0AAF0DIG7"/>
<feature type="region of interest" description="Disordered" evidence="1">
    <location>
        <begin position="425"/>
        <end position="448"/>
    </location>
</feature>
<feature type="compositionally biased region" description="Polar residues" evidence="1">
    <location>
        <begin position="37"/>
        <end position="50"/>
    </location>
</feature>
<feature type="compositionally biased region" description="Low complexity" evidence="1">
    <location>
        <begin position="295"/>
        <end position="309"/>
    </location>
</feature>
<feature type="region of interest" description="Disordered" evidence="1">
    <location>
        <begin position="168"/>
        <end position="220"/>
    </location>
</feature>
<dbReference type="EMBL" id="CP120629">
    <property type="protein sequence ID" value="WEW59379.1"/>
    <property type="molecule type" value="Genomic_DNA"/>
</dbReference>
<proteinExistence type="predicted"/>